<proteinExistence type="predicted"/>
<keyword evidence="1" id="KW-1133">Transmembrane helix</keyword>
<evidence type="ECO:0000313" key="4">
    <source>
        <dbReference type="EMBL" id="TXE14294.1"/>
    </source>
</evidence>
<evidence type="ECO:0000313" key="3">
    <source>
        <dbReference type="EMBL" id="SFB49102.1"/>
    </source>
</evidence>
<evidence type="ECO:0000313" key="5">
    <source>
        <dbReference type="Proteomes" id="UP000198790"/>
    </source>
</evidence>
<keyword evidence="1" id="KW-0472">Membrane</keyword>
<reference evidence="4 6" key="2">
    <citation type="submission" date="2019-08" db="EMBL/GenBank/DDBJ databases">
        <title>Genomes sequence of Algoriphagus aquimarinus ACAM450.</title>
        <authorList>
            <person name="Bowman J.P."/>
        </authorList>
    </citation>
    <scope>NUCLEOTIDE SEQUENCE [LARGE SCALE GENOMIC DNA]</scope>
    <source>
        <strain evidence="4 6">ACAM 450</strain>
    </source>
</reference>
<feature type="signal peptide" evidence="2">
    <location>
        <begin position="1"/>
        <end position="27"/>
    </location>
</feature>
<dbReference type="OrthoDB" id="678673at2"/>
<gene>
    <name evidence="4" type="ORF">ESV85_01655</name>
    <name evidence="3" type="ORF">SAMN04489723_11375</name>
</gene>
<evidence type="ECO:0000313" key="6">
    <source>
        <dbReference type="Proteomes" id="UP000321935"/>
    </source>
</evidence>
<evidence type="ECO:0000256" key="1">
    <source>
        <dbReference type="SAM" id="Phobius"/>
    </source>
</evidence>
<keyword evidence="5" id="KW-1185">Reference proteome</keyword>
<protein>
    <submittedName>
        <fullName evidence="3">Uncharacterized protein</fullName>
    </submittedName>
</protein>
<evidence type="ECO:0000256" key="2">
    <source>
        <dbReference type="SAM" id="SignalP"/>
    </source>
</evidence>
<keyword evidence="2" id="KW-0732">Signal</keyword>
<name>A0A1I1BH99_9BACT</name>
<accession>A0A1I1BH99</accession>
<dbReference type="EMBL" id="VORW01000001">
    <property type="protein sequence ID" value="TXE14294.1"/>
    <property type="molecule type" value="Genomic_DNA"/>
</dbReference>
<dbReference type="AlphaFoldDB" id="A0A1I1BH99"/>
<dbReference type="Proteomes" id="UP000321935">
    <property type="component" value="Unassembled WGS sequence"/>
</dbReference>
<feature type="chain" id="PRO_5036021043" evidence="2">
    <location>
        <begin position="28"/>
        <end position="69"/>
    </location>
</feature>
<dbReference type="RefSeq" id="WP_092899237.1">
    <property type="nucleotide sequence ID" value="NZ_FOKK01000013.1"/>
</dbReference>
<dbReference type="Proteomes" id="UP000198790">
    <property type="component" value="Unassembled WGS sequence"/>
</dbReference>
<dbReference type="EMBL" id="FOKK01000013">
    <property type="protein sequence ID" value="SFB49102.1"/>
    <property type="molecule type" value="Genomic_DNA"/>
</dbReference>
<reference evidence="3 5" key="1">
    <citation type="submission" date="2016-10" db="EMBL/GenBank/DDBJ databases">
        <authorList>
            <person name="de Groot N.N."/>
        </authorList>
    </citation>
    <scope>NUCLEOTIDE SEQUENCE [LARGE SCALE GENOMIC DNA]</scope>
    <source>
        <strain evidence="3 5">DSM 23399</strain>
    </source>
</reference>
<organism evidence="3 5">
    <name type="scientific">Algoriphagus aquimarinus</name>
    <dbReference type="NCBI Taxonomy" id="237018"/>
    <lineage>
        <taxon>Bacteria</taxon>
        <taxon>Pseudomonadati</taxon>
        <taxon>Bacteroidota</taxon>
        <taxon>Cytophagia</taxon>
        <taxon>Cytophagales</taxon>
        <taxon>Cyclobacteriaceae</taxon>
        <taxon>Algoriphagus</taxon>
    </lineage>
</organism>
<sequence length="69" mass="7970">MKNQLKKYSQSLFLFLMTMFFSVAAFAQDGGLDIDVNIGKEEWYQQPWAWVVGGAIFVLILVALLRKRK</sequence>
<keyword evidence="1" id="KW-0812">Transmembrane</keyword>
<feature type="transmembrane region" description="Helical" evidence="1">
    <location>
        <begin position="47"/>
        <end position="65"/>
    </location>
</feature>